<feature type="region of interest" description="Disordered" evidence="5">
    <location>
        <begin position="1"/>
        <end position="30"/>
    </location>
</feature>
<accession>A0A6G1H094</accession>
<feature type="transmembrane region" description="Helical" evidence="6">
    <location>
        <begin position="80"/>
        <end position="101"/>
    </location>
</feature>
<gene>
    <name evidence="9" type="ORF">K402DRAFT_393546</name>
</gene>
<evidence type="ECO:0000256" key="1">
    <source>
        <dbReference type="ARBA" id="ARBA00004141"/>
    </source>
</evidence>
<dbReference type="PANTHER" id="PTHR23051:SF0">
    <property type="entry name" value="SOLUTE CARRIER FAMILY 35 MEMBER F5"/>
    <property type="match status" value="1"/>
</dbReference>
<feature type="transmembrane region" description="Helical" evidence="6">
    <location>
        <begin position="363"/>
        <end position="384"/>
    </location>
</feature>
<evidence type="ECO:0000313" key="9">
    <source>
        <dbReference type="EMBL" id="KAF1986484.1"/>
    </source>
</evidence>
<evidence type="ECO:0000256" key="4">
    <source>
        <dbReference type="ARBA" id="ARBA00023136"/>
    </source>
</evidence>
<evidence type="ECO:0000259" key="8">
    <source>
        <dbReference type="Pfam" id="PF13127"/>
    </source>
</evidence>
<feature type="transmembrane region" description="Helical" evidence="6">
    <location>
        <begin position="48"/>
        <end position="68"/>
    </location>
</feature>
<keyword evidence="2 6" id="KW-0812">Transmembrane</keyword>
<dbReference type="InterPro" id="IPR037185">
    <property type="entry name" value="EmrE-like"/>
</dbReference>
<name>A0A6G1H094_9PEZI</name>
<dbReference type="SUPFAM" id="SSF103481">
    <property type="entry name" value="Multidrug resistance efflux transporter EmrE"/>
    <property type="match status" value="1"/>
</dbReference>
<evidence type="ECO:0000313" key="10">
    <source>
        <dbReference type="Proteomes" id="UP000800041"/>
    </source>
</evidence>
<evidence type="ECO:0000256" key="2">
    <source>
        <dbReference type="ARBA" id="ARBA00022692"/>
    </source>
</evidence>
<keyword evidence="3 6" id="KW-1133">Transmembrane helix</keyword>
<evidence type="ECO:0000259" key="7">
    <source>
        <dbReference type="Pfam" id="PF00892"/>
    </source>
</evidence>
<feature type="transmembrane region" description="Helical" evidence="6">
    <location>
        <begin position="292"/>
        <end position="315"/>
    </location>
</feature>
<evidence type="ECO:0000256" key="6">
    <source>
        <dbReference type="SAM" id="Phobius"/>
    </source>
</evidence>
<keyword evidence="10" id="KW-1185">Reference proteome</keyword>
<evidence type="ECO:0000256" key="5">
    <source>
        <dbReference type="SAM" id="MobiDB-lite"/>
    </source>
</evidence>
<feature type="domain" description="DUF3955" evidence="8">
    <location>
        <begin position="49"/>
        <end position="99"/>
    </location>
</feature>
<sequence length="475" mass="51269">MASAPPPTSSSSSPPLSPIPPHSASSTTHGPSHSKFAFSLKNNRWRHYLGILLLLCTVILWTASNFLASTIFADNTYSKPYFITYVNSSFFVGPLVVILGMRWMRGEIKFEWLWRRGGGGARGRYERLEGDEEEAQDGSERGVGAAKVDEEEEGHIREDIAGIGEEQIHSSLDDPTTTTSQPSPSSTDKLSLAATCRLSLHFCLIWFVANYFTAACLHYTTVASSTILTSTSSIFTLLIGSFFHIEALTLRKILGVLASLLGVVLISSVDFSGEGQDDEHRGGFPKKSAGEIVLGDGLALASAVLYGCYAVFMKLRIGDERRIDMPLFFGLVGFFNVALLWPGLVVLHFAGVERFELPPTGRVTAIVLINSLASLISDFCWAFAMLLTTSPLLITIGLSMTIPLSLIGQMWIQGQYAPALYWVGAVVVVGSFVGVGAGEADAVDQEVVKGDEGIFGPRDEGEEREGGGEIVLVNG</sequence>
<feature type="transmembrane region" description="Helical" evidence="6">
    <location>
        <begin position="198"/>
        <end position="220"/>
    </location>
</feature>
<dbReference type="AlphaFoldDB" id="A0A6G1H094"/>
<feature type="domain" description="EamA" evidence="7">
    <location>
        <begin position="202"/>
        <end position="267"/>
    </location>
</feature>
<dbReference type="Proteomes" id="UP000800041">
    <property type="component" value="Unassembled WGS sequence"/>
</dbReference>
<reference evidence="9" key="1">
    <citation type="journal article" date="2020" name="Stud. Mycol.">
        <title>101 Dothideomycetes genomes: a test case for predicting lifestyles and emergence of pathogens.</title>
        <authorList>
            <person name="Haridas S."/>
            <person name="Albert R."/>
            <person name="Binder M."/>
            <person name="Bloem J."/>
            <person name="Labutti K."/>
            <person name="Salamov A."/>
            <person name="Andreopoulos B."/>
            <person name="Baker S."/>
            <person name="Barry K."/>
            <person name="Bills G."/>
            <person name="Bluhm B."/>
            <person name="Cannon C."/>
            <person name="Castanera R."/>
            <person name="Culley D."/>
            <person name="Daum C."/>
            <person name="Ezra D."/>
            <person name="Gonzalez J."/>
            <person name="Henrissat B."/>
            <person name="Kuo A."/>
            <person name="Liang C."/>
            <person name="Lipzen A."/>
            <person name="Lutzoni F."/>
            <person name="Magnuson J."/>
            <person name="Mondo S."/>
            <person name="Nolan M."/>
            <person name="Ohm R."/>
            <person name="Pangilinan J."/>
            <person name="Park H.-J."/>
            <person name="Ramirez L."/>
            <person name="Alfaro M."/>
            <person name="Sun H."/>
            <person name="Tritt A."/>
            <person name="Yoshinaga Y."/>
            <person name="Zwiers L.-H."/>
            <person name="Turgeon B."/>
            <person name="Goodwin S."/>
            <person name="Spatafora J."/>
            <person name="Crous P."/>
            <person name="Grigoriev I."/>
        </authorList>
    </citation>
    <scope>NUCLEOTIDE SEQUENCE</scope>
    <source>
        <strain evidence="9">CBS 113979</strain>
    </source>
</reference>
<dbReference type="Pfam" id="PF00892">
    <property type="entry name" value="EamA"/>
    <property type="match status" value="1"/>
</dbReference>
<evidence type="ECO:0000256" key="3">
    <source>
        <dbReference type="ARBA" id="ARBA00022989"/>
    </source>
</evidence>
<proteinExistence type="predicted"/>
<protein>
    <submittedName>
        <fullName evidence="9">Uncharacterized protein</fullName>
    </submittedName>
</protein>
<comment type="subcellular location">
    <subcellularLocation>
        <location evidence="1">Membrane</location>
        <topology evidence="1">Multi-pass membrane protein</topology>
    </subcellularLocation>
</comment>
<feature type="transmembrane region" description="Helical" evidence="6">
    <location>
        <begin position="327"/>
        <end position="351"/>
    </location>
</feature>
<organism evidence="9 10">
    <name type="scientific">Aulographum hederae CBS 113979</name>
    <dbReference type="NCBI Taxonomy" id="1176131"/>
    <lineage>
        <taxon>Eukaryota</taxon>
        <taxon>Fungi</taxon>
        <taxon>Dikarya</taxon>
        <taxon>Ascomycota</taxon>
        <taxon>Pezizomycotina</taxon>
        <taxon>Dothideomycetes</taxon>
        <taxon>Pleosporomycetidae</taxon>
        <taxon>Aulographales</taxon>
        <taxon>Aulographaceae</taxon>
    </lineage>
</organism>
<feature type="region of interest" description="Disordered" evidence="5">
    <location>
        <begin position="120"/>
        <end position="153"/>
    </location>
</feature>
<feature type="transmembrane region" description="Helical" evidence="6">
    <location>
        <begin position="419"/>
        <end position="437"/>
    </location>
</feature>
<feature type="transmembrane region" description="Helical" evidence="6">
    <location>
        <begin position="391"/>
        <end position="413"/>
    </location>
</feature>
<dbReference type="EMBL" id="ML977156">
    <property type="protein sequence ID" value="KAF1986484.1"/>
    <property type="molecule type" value="Genomic_DNA"/>
</dbReference>
<dbReference type="InterPro" id="IPR000620">
    <property type="entry name" value="EamA_dom"/>
</dbReference>
<dbReference type="PANTHER" id="PTHR23051">
    <property type="entry name" value="SOLUTE CARRIER FAMILY 35, MEMBER F5"/>
    <property type="match status" value="1"/>
</dbReference>
<feature type="transmembrane region" description="Helical" evidence="6">
    <location>
        <begin position="226"/>
        <end position="245"/>
    </location>
</feature>
<dbReference type="InterPro" id="IPR025016">
    <property type="entry name" value="DUF3955"/>
</dbReference>
<feature type="transmembrane region" description="Helical" evidence="6">
    <location>
        <begin position="252"/>
        <end position="272"/>
    </location>
</feature>
<dbReference type="OrthoDB" id="1436450at2759"/>
<dbReference type="Pfam" id="PF13127">
    <property type="entry name" value="DUF3955"/>
    <property type="match status" value="1"/>
</dbReference>
<keyword evidence="4 6" id="KW-0472">Membrane</keyword>
<dbReference type="GO" id="GO:0000329">
    <property type="term" value="C:fungal-type vacuole membrane"/>
    <property type="evidence" value="ECO:0007669"/>
    <property type="project" value="TreeGrafter"/>
</dbReference>